<keyword evidence="8" id="KW-1185">Reference proteome</keyword>
<dbReference type="InterPro" id="IPR036737">
    <property type="entry name" value="OmpA-like_sf"/>
</dbReference>
<dbReference type="InterPro" id="IPR006665">
    <property type="entry name" value="OmpA-like"/>
</dbReference>
<evidence type="ECO:0000256" key="1">
    <source>
        <dbReference type="ARBA" id="ARBA00004442"/>
    </source>
</evidence>
<comment type="subcellular location">
    <subcellularLocation>
        <location evidence="1">Cell outer membrane</location>
    </subcellularLocation>
</comment>
<dbReference type="InterPro" id="IPR006690">
    <property type="entry name" value="OMPA-like_CS"/>
</dbReference>
<evidence type="ECO:0000313" key="7">
    <source>
        <dbReference type="EMBL" id="GAA3934724.1"/>
    </source>
</evidence>
<feature type="domain" description="OmpA-like" evidence="6">
    <location>
        <begin position="322"/>
        <end position="438"/>
    </location>
</feature>
<dbReference type="PROSITE" id="PS51123">
    <property type="entry name" value="OMPA_2"/>
    <property type="match status" value="1"/>
</dbReference>
<dbReference type="PANTHER" id="PTHR30329">
    <property type="entry name" value="STATOR ELEMENT OF FLAGELLAR MOTOR COMPLEX"/>
    <property type="match status" value="1"/>
</dbReference>
<dbReference type="Pfam" id="PF06078">
    <property type="entry name" value="DUF937"/>
    <property type="match status" value="1"/>
</dbReference>
<evidence type="ECO:0000313" key="8">
    <source>
        <dbReference type="Proteomes" id="UP001499909"/>
    </source>
</evidence>
<feature type="transmembrane region" description="Helical" evidence="5">
    <location>
        <begin position="214"/>
        <end position="232"/>
    </location>
</feature>
<evidence type="ECO:0000256" key="3">
    <source>
        <dbReference type="ARBA" id="ARBA00023237"/>
    </source>
</evidence>
<evidence type="ECO:0000256" key="4">
    <source>
        <dbReference type="PROSITE-ProRule" id="PRU00473"/>
    </source>
</evidence>
<comment type="caution">
    <text evidence="7">The sequence shown here is derived from an EMBL/GenBank/DDBJ whole genome shotgun (WGS) entry which is preliminary data.</text>
</comment>
<dbReference type="PRINTS" id="PR01021">
    <property type="entry name" value="OMPADOMAIN"/>
</dbReference>
<dbReference type="Gene3D" id="3.30.1330.60">
    <property type="entry name" value="OmpA-like domain"/>
    <property type="match status" value="1"/>
</dbReference>
<dbReference type="PROSITE" id="PS01068">
    <property type="entry name" value="OMPA_1"/>
    <property type="match status" value="1"/>
</dbReference>
<organism evidence="7 8">
    <name type="scientific">Hymenobacter algoricola</name>
    <dbReference type="NCBI Taxonomy" id="486267"/>
    <lineage>
        <taxon>Bacteria</taxon>
        <taxon>Pseudomonadati</taxon>
        <taxon>Bacteroidota</taxon>
        <taxon>Cytophagia</taxon>
        <taxon>Cytophagales</taxon>
        <taxon>Hymenobacteraceae</taxon>
        <taxon>Hymenobacter</taxon>
    </lineage>
</organism>
<dbReference type="InterPro" id="IPR006664">
    <property type="entry name" value="OMP_bac"/>
</dbReference>
<name>A0ABP7N1M0_9BACT</name>
<dbReference type="PRINTS" id="PR01023">
    <property type="entry name" value="NAFLGMOTY"/>
</dbReference>
<dbReference type="SUPFAM" id="SSF103088">
    <property type="entry name" value="OmpA-like"/>
    <property type="match status" value="1"/>
</dbReference>
<dbReference type="Proteomes" id="UP001499909">
    <property type="component" value="Unassembled WGS sequence"/>
</dbReference>
<dbReference type="InterPro" id="IPR050330">
    <property type="entry name" value="Bact_OuterMem_StrucFunc"/>
</dbReference>
<protein>
    <recommendedName>
        <fullName evidence="6">OmpA-like domain-containing protein</fullName>
    </recommendedName>
</protein>
<dbReference type="Pfam" id="PF00691">
    <property type="entry name" value="OmpA"/>
    <property type="match status" value="1"/>
</dbReference>
<dbReference type="RefSeq" id="WP_345112898.1">
    <property type="nucleotide sequence ID" value="NZ_BAABDH010000035.1"/>
</dbReference>
<evidence type="ECO:0000259" key="6">
    <source>
        <dbReference type="PROSITE" id="PS51123"/>
    </source>
</evidence>
<keyword evidence="3" id="KW-0998">Cell outer membrane</keyword>
<dbReference type="PANTHER" id="PTHR30329:SF21">
    <property type="entry name" value="LIPOPROTEIN YIAD-RELATED"/>
    <property type="match status" value="1"/>
</dbReference>
<keyword evidence="5" id="KW-0812">Transmembrane</keyword>
<reference evidence="8" key="1">
    <citation type="journal article" date="2019" name="Int. J. Syst. Evol. Microbiol.">
        <title>The Global Catalogue of Microorganisms (GCM) 10K type strain sequencing project: providing services to taxonomists for standard genome sequencing and annotation.</title>
        <authorList>
            <consortium name="The Broad Institute Genomics Platform"/>
            <consortium name="The Broad Institute Genome Sequencing Center for Infectious Disease"/>
            <person name="Wu L."/>
            <person name="Ma J."/>
        </authorList>
    </citation>
    <scope>NUCLEOTIDE SEQUENCE [LARGE SCALE GENOMIC DNA]</scope>
    <source>
        <strain evidence="8">JCM 17214</strain>
    </source>
</reference>
<evidence type="ECO:0000256" key="5">
    <source>
        <dbReference type="SAM" id="Phobius"/>
    </source>
</evidence>
<accession>A0ABP7N1M0</accession>
<gene>
    <name evidence="7" type="ORF">GCM10022406_19000</name>
</gene>
<dbReference type="EMBL" id="BAABDH010000035">
    <property type="protein sequence ID" value="GAA3934724.1"/>
    <property type="molecule type" value="Genomic_DNA"/>
</dbReference>
<sequence length="438" mass="47080">MEQNLLEEVETYFTEDAVSKASAVVGESQQRVGKVVASIIPLVLNVFIERAERPGGIEALWQLTRESTTPGRAAGLLTAEQLRRRTELMQGLLGEAYGTTVRQLAQVTQVKPTSVETLLSMTAQAVLQSLGNVAQEQALDAKALFAWLEQQKSGIMTAVLLTTGTGFQPAAAASAEPVDDHRPVMPAVHSWEPGAGGAYTPPALPTTLTPTMRWVLLLLLLVVGACLEYLFVRTRFDGQPAAARVVPASMVGRLAAEARSSPGPGGTEGRYDAATDHYIYDPGRPVALTLVDGTTQTVGVNSTENRLYSFLADASVQVDSINRTKGWINFDRVYFDTRKASLTDESRSQLRNVARILKSFPAARVKIGGYTDTTGSVLANLKLSEARANTAMSELVSMGIALNRVEAKGYGGKHGVADNATPVGRALNRRISIRVTRK</sequence>
<dbReference type="CDD" id="cd07185">
    <property type="entry name" value="OmpA_C-like"/>
    <property type="match status" value="1"/>
</dbReference>
<keyword evidence="2 4" id="KW-0472">Membrane</keyword>
<keyword evidence="5" id="KW-1133">Transmembrane helix</keyword>
<proteinExistence type="predicted"/>
<evidence type="ECO:0000256" key="2">
    <source>
        <dbReference type="ARBA" id="ARBA00023136"/>
    </source>
</evidence>
<dbReference type="InterPro" id="IPR009282">
    <property type="entry name" value="DUF937"/>
</dbReference>